<organism evidence="2 3">
    <name type="scientific">Niveomyces insectorum RCEF 264</name>
    <dbReference type="NCBI Taxonomy" id="1081102"/>
    <lineage>
        <taxon>Eukaryota</taxon>
        <taxon>Fungi</taxon>
        <taxon>Dikarya</taxon>
        <taxon>Ascomycota</taxon>
        <taxon>Pezizomycotina</taxon>
        <taxon>Sordariomycetes</taxon>
        <taxon>Hypocreomycetidae</taxon>
        <taxon>Hypocreales</taxon>
        <taxon>Cordycipitaceae</taxon>
        <taxon>Niveomyces</taxon>
    </lineage>
</organism>
<dbReference type="AlphaFoldDB" id="A0A167WDQ1"/>
<dbReference type="GO" id="GO:0016301">
    <property type="term" value="F:kinase activity"/>
    <property type="evidence" value="ECO:0007669"/>
    <property type="project" value="UniProtKB-KW"/>
</dbReference>
<dbReference type="Pfam" id="PF01636">
    <property type="entry name" value="APH"/>
    <property type="match status" value="1"/>
</dbReference>
<dbReference type="Proteomes" id="UP000076874">
    <property type="component" value="Unassembled WGS sequence"/>
</dbReference>
<dbReference type="SUPFAM" id="SSF56112">
    <property type="entry name" value="Protein kinase-like (PK-like)"/>
    <property type="match status" value="1"/>
</dbReference>
<name>A0A167WDQ1_9HYPO</name>
<evidence type="ECO:0000313" key="2">
    <source>
        <dbReference type="EMBL" id="OAA63656.1"/>
    </source>
</evidence>
<dbReference type="InterPro" id="IPR002575">
    <property type="entry name" value="Aminoglycoside_PTrfase"/>
</dbReference>
<protein>
    <submittedName>
        <fullName evidence="2">Protein kinase-like domain protein</fullName>
    </submittedName>
</protein>
<dbReference type="OrthoDB" id="2906425at2759"/>
<reference evidence="2 3" key="1">
    <citation type="journal article" date="2016" name="Genome Biol. Evol.">
        <title>Divergent and convergent evolution of fungal pathogenicity.</title>
        <authorList>
            <person name="Shang Y."/>
            <person name="Xiao G."/>
            <person name="Zheng P."/>
            <person name="Cen K."/>
            <person name="Zhan S."/>
            <person name="Wang C."/>
        </authorList>
    </citation>
    <scope>NUCLEOTIDE SEQUENCE [LARGE SCALE GENOMIC DNA]</scope>
    <source>
        <strain evidence="2 3">RCEF 264</strain>
    </source>
</reference>
<evidence type="ECO:0000259" key="1">
    <source>
        <dbReference type="Pfam" id="PF01636"/>
    </source>
</evidence>
<dbReference type="Gene3D" id="3.90.1200.10">
    <property type="match status" value="1"/>
</dbReference>
<keyword evidence="2" id="KW-0418">Kinase</keyword>
<comment type="caution">
    <text evidence="2">The sequence shown here is derived from an EMBL/GenBank/DDBJ whole genome shotgun (WGS) entry which is preliminary data.</text>
</comment>
<feature type="domain" description="Aminoglycoside phosphotransferase" evidence="1">
    <location>
        <begin position="86"/>
        <end position="251"/>
    </location>
</feature>
<dbReference type="PANTHER" id="PTHR21310:SF15">
    <property type="entry name" value="AMINOGLYCOSIDE PHOSPHOTRANSFERASE DOMAIN-CONTAINING PROTEIN"/>
    <property type="match status" value="1"/>
</dbReference>
<gene>
    <name evidence="2" type="ORF">SPI_03819</name>
</gene>
<keyword evidence="3" id="KW-1185">Reference proteome</keyword>
<evidence type="ECO:0000313" key="3">
    <source>
        <dbReference type="Proteomes" id="UP000076874"/>
    </source>
</evidence>
<dbReference type="InterPro" id="IPR051678">
    <property type="entry name" value="AGP_Transferase"/>
</dbReference>
<dbReference type="PANTHER" id="PTHR21310">
    <property type="entry name" value="AMINOGLYCOSIDE PHOSPHOTRANSFERASE-RELATED-RELATED"/>
    <property type="match status" value="1"/>
</dbReference>
<keyword evidence="2" id="KW-0808">Transferase</keyword>
<dbReference type="InterPro" id="IPR011009">
    <property type="entry name" value="Kinase-like_dom_sf"/>
</dbReference>
<dbReference type="EMBL" id="AZHD01000005">
    <property type="protein sequence ID" value="OAA63656.1"/>
    <property type="molecule type" value="Genomic_DNA"/>
</dbReference>
<proteinExistence type="predicted"/>
<accession>A0A167WDQ1</accession>
<sequence>MTPSDDNPHLRHIKQDCADFKALLDMPDRFPPRPDPGDGDFVGQVISTTSSRYFYTKAFIKRQPHRDELGLDIYGNPAVNPYIDMRLRNEAAALQLVAAHTTIPLPKLLGLWEQRQHDGSSLVYLKTAMVTDGVELGKLDPAVQPAAVAAVLEQLEADVLPQLRALRRGVIGSADPSLPVIPPSRFWGSKEKRVWPPVMGASEDAFVFCHNDLDRQNILVDPQTFRIVCLLDWETAGFYPAEWELLYLKANSRAERHRMSLKARDEHIRFWDNPKTDTSFIGSEKFNIIV</sequence>